<evidence type="ECO:0000256" key="5">
    <source>
        <dbReference type="ARBA" id="ARBA00023180"/>
    </source>
</evidence>
<dbReference type="AlphaFoldDB" id="B0WN79"/>
<dbReference type="VEuPathDB" id="VectorBase:CPIJ008567"/>
<evidence type="ECO:0000256" key="6">
    <source>
        <dbReference type="ARBA" id="ARBA00024195"/>
    </source>
</evidence>
<dbReference type="PROSITE" id="PS00135">
    <property type="entry name" value="TRYPSIN_SER"/>
    <property type="match status" value="1"/>
</dbReference>
<dbReference type="InterPro" id="IPR009003">
    <property type="entry name" value="Peptidase_S1_PA"/>
</dbReference>
<dbReference type="Gene3D" id="2.40.10.10">
    <property type="entry name" value="Trypsin-like serine proteases"/>
    <property type="match status" value="1"/>
</dbReference>
<dbReference type="SUPFAM" id="SSF50494">
    <property type="entry name" value="Trypsin-like serine proteases"/>
    <property type="match status" value="1"/>
</dbReference>
<feature type="region of interest" description="Disordered" evidence="7">
    <location>
        <begin position="127"/>
        <end position="158"/>
    </location>
</feature>
<evidence type="ECO:0000256" key="2">
    <source>
        <dbReference type="ARBA" id="ARBA00022525"/>
    </source>
</evidence>
<dbReference type="PROSITE" id="PS50240">
    <property type="entry name" value="TRYPSIN_DOM"/>
    <property type="match status" value="1"/>
</dbReference>
<comment type="similarity">
    <text evidence="6">Belongs to the peptidase S1 family. CLIP subfamily.</text>
</comment>
<dbReference type="InterPro" id="IPR001254">
    <property type="entry name" value="Trypsin_dom"/>
</dbReference>
<dbReference type="KEGG" id="cqu:CpipJ_CPIJ008567"/>
<dbReference type="InParanoid" id="B0WN79"/>
<proteinExistence type="inferred from homology"/>
<protein>
    <submittedName>
        <fullName evidence="10 11">Serine protease</fullName>
    </submittedName>
</protein>
<evidence type="ECO:0000256" key="1">
    <source>
        <dbReference type="ARBA" id="ARBA00004613"/>
    </source>
</evidence>
<reference evidence="11" key="2">
    <citation type="submission" date="2020-05" db="UniProtKB">
        <authorList>
            <consortium name="EnsemblMetazoa"/>
        </authorList>
    </citation>
    <scope>IDENTIFICATION</scope>
    <source>
        <strain evidence="11">JHB</strain>
    </source>
</reference>
<reference evidence="10" key="1">
    <citation type="submission" date="2007-03" db="EMBL/GenBank/DDBJ databases">
        <title>Annotation of Culex pipiens quinquefasciatus.</title>
        <authorList>
            <consortium name="The Broad Institute Genome Sequencing Platform"/>
            <person name="Atkinson P.W."/>
            <person name="Hemingway J."/>
            <person name="Christensen B.M."/>
            <person name="Higgs S."/>
            <person name="Kodira C."/>
            <person name="Hannick L."/>
            <person name="Megy K."/>
            <person name="O'Leary S."/>
            <person name="Pearson M."/>
            <person name="Haas B.J."/>
            <person name="Mauceli E."/>
            <person name="Wortman J.R."/>
            <person name="Lee N.H."/>
            <person name="Guigo R."/>
            <person name="Stanke M."/>
            <person name="Alvarado L."/>
            <person name="Amedeo P."/>
            <person name="Antoine C.H."/>
            <person name="Arensburger P."/>
            <person name="Bidwell S.L."/>
            <person name="Crawford M."/>
            <person name="Camaro F."/>
            <person name="Devon K."/>
            <person name="Engels R."/>
            <person name="Hammond M."/>
            <person name="Howarth C."/>
            <person name="Koehrsen M."/>
            <person name="Lawson D."/>
            <person name="Montgomery P."/>
            <person name="Nene V."/>
            <person name="Nusbaum C."/>
            <person name="Puiu D."/>
            <person name="Romero-Severson J."/>
            <person name="Severson D.W."/>
            <person name="Shumway M."/>
            <person name="Sisk P."/>
            <person name="Stolte C."/>
            <person name="Zeng Q."/>
            <person name="Eisenstadt E."/>
            <person name="Fraser-Liggett C."/>
            <person name="Strausberg R."/>
            <person name="Galagan J."/>
            <person name="Birren B."/>
            <person name="Collins F.H."/>
        </authorList>
    </citation>
    <scope>NUCLEOTIDE SEQUENCE [LARGE SCALE GENOMIC DNA]</scope>
    <source>
        <strain evidence="10">JHB</strain>
    </source>
</reference>
<keyword evidence="3" id="KW-0732">Signal</keyword>
<keyword evidence="10" id="KW-0378">Hydrolase</keyword>
<feature type="compositionally biased region" description="Polar residues" evidence="7">
    <location>
        <begin position="144"/>
        <end position="154"/>
    </location>
</feature>
<keyword evidence="2" id="KW-0964">Secreted</keyword>
<keyword evidence="12" id="KW-1185">Reference proteome</keyword>
<dbReference type="GO" id="GO:0006508">
    <property type="term" value="P:proteolysis"/>
    <property type="evidence" value="ECO:0007669"/>
    <property type="project" value="UniProtKB-KW"/>
</dbReference>
<evidence type="ECO:0000256" key="8">
    <source>
        <dbReference type="SAM" id="Phobius"/>
    </source>
</evidence>
<dbReference type="FunFam" id="2.40.10.10:FF:000054">
    <property type="entry name" value="Complement C1r subcomponent"/>
    <property type="match status" value="1"/>
</dbReference>
<dbReference type="PANTHER" id="PTHR24252">
    <property type="entry name" value="ACROSIN-RELATED"/>
    <property type="match status" value="1"/>
</dbReference>
<dbReference type="GO" id="GO:0005576">
    <property type="term" value="C:extracellular region"/>
    <property type="evidence" value="ECO:0007669"/>
    <property type="project" value="UniProtKB-SubCell"/>
</dbReference>
<keyword evidence="8" id="KW-0472">Membrane</keyword>
<dbReference type="eggNOG" id="KOG3627">
    <property type="taxonomic scope" value="Eukaryota"/>
</dbReference>
<evidence type="ECO:0000313" key="12">
    <source>
        <dbReference type="Proteomes" id="UP000002320"/>
    </source>
</evidence>
<keyword evidence="5" id="KW-0325">Glycoprotein</keyword>
<dbReference type="HOGENOM" id="CLU_1344447_0_0_1"/>
<name>B0WN79_CULQU</name>
<keyword evidence="4" id="KW-1015">Disulfide bond</keyword>
<keyword evidence="8" id="KW-0812">Transmembrane</keyword>
<keyword evidence="10" id="KW-0645">Protease</keyword>
<feature type="transmembrane region" description="Helical" evidence="8">
    <location>
        <begin position="45"/>
        <end position="66"/>
    </location>
</feature>
<gene>
    <name evidence="11" type="primary">6040825</name>
    <name evidence="10" type="ORF">CpipJ_CPIJ008567</name>
</gene>
<evidence type="ECO:0000256" key="3">
    <source>
        <dbReference type="ARBA" id="ARBA00022729"/>
    </source>
</evidence>
<dbReference type="GO" id="GO:0004252">
    <property type="term" value="F:serine-type endopeptidase activity"/>
    <property type="evidence" value="ECO:0007669"/>
    <property type="project" value="InterPro"/>
</dbReference>
<dbReference type="InterPro" id="IPR043504">
    <property type="entry name" value="Peptidase_S1_PA_chymotrypsin"/>
</dbReference>
<dbReference type="EMBL" id="DS232008">
    <property type="protein sequence ID" value="EDS31519.1"/>
    <property type="molecule type" value="Genomic_DNA"/>
</dbReference>
<evidence type="ECO:0000256" key="4">
    <source>
        <dbReference type="ARBA" id="ARBA00023157"/>
    </source>
</evidence>
<evidence type="ECO:0000256" key="7">
    <source>
        <dbReference type="SAM" id="MobiDB-lite"/>
    </source>
</evidence>
<sequence>MSTIYSHTQSISCSALQQWWQNQQHQHYDTIFLNPDLHPQPPPTLVIIITVVILMSLGRISSVLLLGKPVADTARDSWSIAVEKYGILVSVPIVSNDRCKSMFLRAGRHEFIPDIFLCAGHETGGQDSCQGDSGGPLQVEGKDGTTSWPASSPGASDVPRPTCPVFAQGYRNLFPGFWIPFCDNSDYLFFVLIHFEERWTAPAV</sequence>
<dbReference type="Pfam" id="PF00089">
    <property type="entry name" value="Trypsin"/>
    <property type="match status" value="1"/>
</dbReference>
<dbReference type="EnsemblMetazoa" id="CPIJ008567-RA">
    <property type="protein sequence ID" value="CPIJ008567-PA"/>
    <property type="gene ID" value="CPIJ008567"/>
</dbReference>
<dbReference type="InterPro" id="IPR033116">
    <property type="entry name" value="TRYPSIN_SER"/>
</dbReference>
<evidence type="ECO:0000313" key="10">
    <source>
        <dbReference type="EMBL" id="EDS31519.1"/>
    </source>
</evidence>
<dbReference type="Proteomes" id="UP000002320">
    <property type="component" value="Unassembled WGS sequence"/>
</dbReference>
<evidence type="ECO:0000259" key="9">
    <source>
        <dbReference type="PROSITE" id="PS50240"/>
    </source>
</evidence>
<organism>
    <name type="scientific">Culex quinquefasciatus</name>
    <name type="common">Southern house mosquito</name>
    <name type="synonym">Culex pungens</name>
    <dbReference type="NCBI Taxonomy" id="7176"/>
    <lineage>
        <taxon>Eukaryota</taxon>
        <taxon>Metazoa</taxon>
        <taxon>Ecdysozoa</taxon>
        <taxon>Arthropoda</taxon>
        <taxon>Hexapoda</taxon>
        <taxon>Insecta</taxon>
        <taxon>Pterygota</taxon>
        <taxon>Neoptera</taxon>
        <taxon>Endopterygota</taxon>
        <taxon>Diptera</taxon>
        <taxon>Nematocera</taxon>
        <taxon>Culicoidea</taxon>
        <taxon>Culicidae</taxon>
        <taxon>Culicinae</taxon>
        <taxon>Culicini</taxon>
        <taxon>Culex</taxon>
        <taxon>Culex</taxon>
    </lineage>
</organism>
<feature type="domain" description="Peptidase S1" evidence="9">
    <location>
        <begin position="89"/>
        <end position="204"/>
    </location>
</feature>
<accession>B0WN79</accession>
<comment type="subcellular location">
    <subcellularLocation>
        <location evidence="1">Secreted</location>
    </subcellularLocation>
</comment>
<dbReference type="MEROPS" id="S01.225"/>
<evidence type="ECO:0000313" key="11">
    <source>
        <dbReference type="EnsemblMetazoa" id="CPIJ008567-PA"/>
    </source>
</evidence>
<dbReference type="PANTHER" id="PTHR24252:SF7">
    <property type="entry name" value="HYALIN"/>
    <property type="match status" value="1"/>
</dbReference>
<keyword evidence="8" id="KW-1133">Transmembrane helix</keyword>